<keyword evidence="1" id="KW-1133">Transmembrane helix</keyword>
<protein>
    <submittedName>
        <fullName evidence="2">Uncharacterized protein</fullName>
    </submittedName>
</protein>
<comment type="caution">
    <text evidence="2">The sequence shown here is derived from an EMBL/GenBank/DDBJ whole genome shotgun (WGS) entry which is preliminary data.</text>
</comment>
<dbReference type="Proteomes" id="UP001500751">
    <property type="component" value="Unassembled WGS sequence"/>
</dbReference>
<keyword evidence="1" id="KW-0472">Membrane</keyword>
<evidence type="ECO:0000313" key="3">
    <source>
        <dbReference type="Proteomes" id="UP001500751"/>
    </source>
</evidence>
<dbReference type="EMBL" id="BAAAQN010000018">
    <property type="protein sequence ID" value="GAA2031945.1"/>
    <property type="molecule type" value="Genomic_DNA"/>
</dbReference>
<proteinExistence type="predicted"/>
<keyword evidence="3" id="KW-1185">Reference proteome</keyword>
<reference evidence="3" key="1">
    <citation type="journal article" date="2019" name="Int. J. Syst. Evol. Microbiol.">
        <title>The Global Catalogue of Microorganisms (GCM) 10K type strain sequencing project: providing services to taxonomists for standard genome sequencing and annotation.</title>
        <authorList>
            <consortium name="The Broad Institute Genomics Platform"/>
            <consortium name="The Broad Institute Genome Sequencing Center for Infectious Disease"/>
            <person name="Wu L."/>
            <person name="Ma J."/>
        </authorList>
    </citation>
    <scope>NUCLEOTIDE SEQUENCE [LARGE SCALE GENOMIC DNA]</scope>
    <source>
        <strain evidence="3">JCM 16014</strain>
    </source>
</reference>
<feature type="transmembrane region" description="Helical" evidence="1">
    <location>
        <begin position="20"/>
        <end position="37"/>
    </location>
</feature>
<accession>A0ABN2U972</accession>
<evidence type="ECO:0000313" key="2">
    <source>
        <dbReference type="EMBL" id="GAA2031945.1"/>
    </source>
</evidence>
<gene>
    <name evidence="2" type="ORF">GCM10009839_35000</name>
</gene>
<keyword evidence="1" id="KW-0812">Transmembrane</keyword>
<name>A0ABN2U972_9ACTN</name>
<evidence type="ECO:0000256" key="1">
    <source>
        <dbReference type="SAM" id="Phobius"/>
    </source>
</evidence>
<feature type="transmembrane region" description="Helical" evidence="1">
    <location>
        <begin position="49"/>
        <end position="67"/>
    </location>
</feature>
<sequence length="135" mass="14582">MCWAERVGGGAVSAAGWRDWCVFGAVLVVFFGALWWGMQRGLAVEGTRMFVAAVLYIGWNMVSSYGGDDFSTIKLRTTGVVFGAAVVATLGSPAKVIKWREGARRPWANRYQAIWVAAIGAGFVVGSATRYLELP</sequence>
<feature type="transmembrane region" description="Helical" evidence="1">
    <location>
        <begin position="73"/>
        <end position="92"/>
    </location>
</feature>
<organism evidence="2 3">
    <name type="scientific">Catenulispora yoronensis</name>
    <dbReference type="NCBI Taxonomy" id="450799"/>
    <lineage>
        <taxon>Bacteria</taxon>
        <taxon>Bacillati</taxon>
        <taxon>Actinomycetota</taxon>
        <taxon>Actinomycetes</taxon>
        <taxon>Catenulisporales</taxon>
        <taxon>Catenulisporaceae</taxon>
        <taxon>Catenulispora</taxon>
    </lineage>
</organism>
<feature type="transmembrane region" description="Helical" evidence="1">
    <location>
        <begin position="113"/>
        <end position="132"/>
    </location>
</feature>